<gene>
    <name evidence="11" type="ORF">GQ43DRAFT_372674</name>
</gene>
<dbReference type="CDD" id="cd20335">
    <property type="entry name" value="BRcat_RBR"/>
    <property type="match status" value="1"/>
</dbReference>
<evidence type="ECO:0000256" key="6">
    <source>
        <dbReference type="ARBA" id="ARBA00022771"/>
    </source>
</evidence>
<evidence type="ECO:0000256" key="8">
    <source>
        <dbReference type="ARBA" id="ARBA00022833"/>
    </source>
</evidence>
<feature type="compositionally biased region" description="Basic and acidic residues" evidence="9">
    <location>
        <begin position="336"/>
        <end position="347"/>
    </location>
</feature>
<keyword evidence="3" id="KW-0808">Transferase</keyword>
<evidence type="ECO:0000256" key="7">
    <source>
        <dbReference type="ARBA" id="ARBA00022786"/>
    </source>
</evidence>
<dbReference type="AlphaFoldDB" id="A0A9P4MSF1"/>
<dbReference type="InterPro" id="IPR044066">
    <property type="entry name" value="TRIAD_supradom"/>
</dbReference>
<keyword evidence="5" id="KW-0677">Repeat</keyword>
<dbReference type="OrthoDB" id="9977870at2759"/>
<keyword evidence="8" id="KW-0862">Zinc</keyword>
<evidence type="ECO:0000313" key="12">
    <source>
        <dbReference type="Proteomes" id="UP000799536"/>
    </source>
</evidence>
<name>A0A9P4MSF1_9PLEO</name>
<evidence type="ECO:0000256" key="9">
    <source>
        <dbReference type="SAM" id="MobiDB-lite"/>
    </source>
</evidence>
<keyword evidence="12" id="KW-1185">Reference proteome</keyword>
<sequence>MNDDLPANKTAKFNCGHRMCYSCLKRQFQLSVTDPQHMPPRCCTSEHIPLRYVERLFDNKFKILWNKKFQEYTTANRLYCPTKGCGEWIKPSKIRKDSLTGRRYARCGRCDTKVCVLCNGRFHNRRDCPKDEETNRLVELAREKGWQRCYQCKAMVELKEGCNHMTCLCKAQFCMICAAPWKTCNCPWFNYANLDDNDRLTDMRVPQIRHPQGPDVIEVIEMPPERPAPLRRSSTRIRRRDRDRSRDRSLERADEALARHLQEQLYINSTPSASEVRGDPGIEVYGLGNSGTHHMNTSYAVRPTVRPMAAAAARTAVNRSLHSMPNLFGRRSVREPVRPPRARESAKEVTASTMAGLSRDGRRVGAGRVGTWLQHVQMDADAVEGRAEDEKLVEIDDWTPRRSVVGIE</sequence>
<feature type="region of interest" description="Disordered" evidence="9">
    <location>
        <begin position="336"/>
        <end position="362"/>
    </location>
</feature>
<comment type="catalytic activity">
    <reaction evidence="1">
        <text>[E2 ubiquitin-conjugating enzyme]-S-ubiquitinyl-L-cysteine + [acceptor protein]-L-lysine = [E2 ubiquitin-conjugating enzyme]-L-cysteine + [acceptor protein]-N(6)-ubiquitinyl-L-lysine.</text>
        <dbReference type="EC" id="2.3.2.31"/>
    </reaction>
</comment>
<dbReference type="EC" id="2.3.2.31" evidence="2"/>
<dbReference type="Gene3D" id="1.20.120.1750">
    <property type="match status" value="1"/>
</dbReference>
<dbReference type="EMBL" id="ML993998">
    <property type="protein sequence ID" value="KAF2200932.1"/>
    <property type="molecule type" value="Genomic_DNA"/>
</dbReference>
<evidence type="ECO:0000256" key="5">
    <source>
        <dbReference type="ARBA" id="ARBA00022737"/>
    </source>
</evidence>
<proteinExistence type="predicted"/>
<evidence type="ECO:0000256" key="2">
    <source>
        <dbReference type="ARBA" id="ARBA00012251"/>
    </source>
</evidence>
<dbReference type="InterPro" id="IPR002867">
    <property type="entry name" value="IBR_dom"/>
</dbReference>
<dbReference type="CDD" id="cd22584">
    <property type="entry name" value="Rcat_RBR_unk"/>
    <property type="match status" value="1"/>
</dbReference>
<evidence type="ECO:0000256" key="4">
    <source>
        <dbReference type="ARBA" id="ARBA00022723"/>
    </source>
</evidence>
<evidence type="ECO:0000256" key="3">
    <source>
        <dbReference type="ARBA" id="ARBA00022679"/>
    </source>
</evidence>
<dbReference type="SUPFAM" id="SSF57850">
    <property type="entry name" value="RING/U-box"/>
    <property type="match status" value="1"/>
</dbReference>
<feature type="region of interest" description="Disordered" evidence="9">
    <location>
        <begin position="222"/>
        <end position="251"/>
    </location>
</feature>
<dbReference type="Proteomes" id="UP000799536">
    <property type="component" value="Unassembled WGS sequence"/>
</dbReference>
<dbReference type="PANTHER" id="PTHR11685">
    <property type="entry name" value="RBR FAMILY RING FINGER AND IBR DOMAIN-CONTAINING"/>
    <property type="match status" value="1"/>
</dbReference>
<accession>A0A9P4MSF1</accession>
<keyword evidence="7" id="KW-0833">Ubl conjugation pathway</keyword>
<organism evidence="11 12">
    <name type="scientific">Delitschia confertaspora ATCC 74209</name>
    <dbReference type="NCBI Taxonomy" id="1513339"/>
    <lineage>
        <taxon>Eukaryota</taxon>
        <taxon>Fungi</taxon>
        <taxon>Dikarya</taxon>
        <taxon>Ascomycota</taxon>
        <taxon>Pezizomycotina</taxon>
        <taxon>Dothideomycetes</taxon>
        <taxon>Pleosporomycetidae</taxon>
        <taxon>Pleosporales</taxon>
        <taxon>Delitschiaceae</taxon>
        <taxon>Delitschia</taxon>
    </lineage>
</organism>
<feature type="domain" description="RING-type" evidence="10">
    <location>
        <begin position="1"/>
        <end position="195"/>
    </location>
</feature>
<evidence type="ECO:0000256" key="1">
    <source>
        <dbReference type="ARBA" id="ARBA00001798"/>
    </source>
</evidence>
<dbReference type="Pfam" id="PF01485">
    <property type="entry name" value="IBR"/>
    <property type="match status" value="2"/>
</dbReference>
<dbReference type="GO" id="GO:0008270">
    <property type="term" value="F:zinc ion binding"/>
    <property type="evidence" value="ECO:0007669"/>
    <property type="project" value="UniProtKB-KW"/>
</dbReference>
<comment type="caution">
    <text evidence="11">The sequence shown here is derived from an EMBL/GenBank/DDBJ whole genome shotgun (WGS) entry which is preliminary data.</text>
</comment>
<feature type="compositionally biased region" description="Basic and acidic residues" evidence="9">
    <location>
        <begin position="240"/>
        <end position="251"/>
    </location>
</feature>
<protein>
    <recommendedName>
        <fullName evidence="2">RBR-type E3 ubiquitin transferase</fullName>
        <ecNumber evidence="2">2.3.2.31</ecNumber>
    </recommendedName>
</protein>
<dbReference type="InterPro" id="IPR031127">
    <property type="entry name" value="E3_UB_ligase_RBR"/>
</dbReference>
<dbReference type="GO" id="GO:0016567">
    <property type="term" value="P:protein ubiquitination"/>
    <property type="evidence" value="ECO:0007669"/>
    <property type="project" value="InterPro"/>
</dbReference>
<reference evidence="11" key="1">
    <citation type="journal article" date="2020" name="Stud. Mycol.">
        <title>101 Dothideomycetes genomes: a test case for predicting lifestyles and emergence of pathogens.</title>
        <authorList>
            <person name="Haridas S."/>
            <person name="Albert R."/>
            <person name="Binder M."/>
            <person name="Bloem J."/>
            <person name="Labutti K."/>
            <person name="Salamov A."/>
            <person name="Andreopoulos B."/>
            <person name="Baker S."/>
            <person name="Barry K."/>
            <person name="Bills G."/>
            <person name="Bluhm B."/>
            <person name="Cannon C."/>
            <person name="Castanera R."/>
            <person name="Culley D."/>
            <person name="Daum C."/>
            <person name="Ezra D."/>
            <person name="Gonzalez J."/>
            <person name="Henrissat B."/>
            <person name="Kuo A."/>
            <person name="Liang C."/>
            <person name="Lipzen A."/>
            <person name="Lutzoni F."/>
            <person name="Magnuson J."/>
            <person name="Mondo S."/>
            <person name="Nolan M."/>
            <person name="Ohm R."/>
            <person name="Pangilinan J."/>
            <person name="Park H.-J."/>
            <person name="Ramirez L."/>
            <person name="Alfaro M."/>
            <person name="Sun H."/>
            <person name="Tritt A."/>
            <person name="Yoshinaga Y."/>
            <person name="Zwiers L.-H."/>
            <person name="Turgeon B."/>
            <person name="Goodwin S."/>
            <person name="Spatafora J."/>
            <person name="Crous P."/>
            <person name="Grigoriev I."/>
        </authorList>
    </citation>
    <scope>NUCLEOTIDE SEQUENCE</scope>
    <source>
        <strain evidence="11">ATCC 74209</strain>
    </source>
</reference>
<evidence type="ECO:0000313" key="11">
    <source>
        <dbReference type="EMBL" id="KAF2200932.1"/>
    </source>
</evidence>
<dbReference type="GO" id="GO:0061630">
    <property type="term" value="F:ubiquitin protein ligase activity"/>
    <property type="evidence" value="ECO:0007669"/>
    <property type="project" value="UniProtKB-EC"/>
</dbReference>
<dbReference type="PROSITE" id="PS51873">
    <property type="entry name" value="TRIAD"/>
    <property type="match status" value="1"/>
</dbReference>
<evidence type="ECO:0000259" key="10">
    <source>
        <dbReference type="PROSITE" id="PS51873"/>
    </source>
</evidence>
<keyword evidence="6" id="KW-0863">Zinc-finger</keyword>
<keyword evidence="4" id="KW-0479">Metal-binding</keyword>